<dbReference type="AlphaFoldDB" id="A0A0C2MNP9"/>
<organism evidence="1 2">
    <name type="scientific">Thelohanellus kitauei</name>
    <name type="common">Myxosporean</name>
    <dbReference type="NCBI Taxonomy" id="669202"/>
    <lineage>
        <taxon>Eukaryota</taxon>
        <taxon>Metazoa</taxon>
        <taxon>Cnidaria</taxon>
        <taxon>Myxozoa</taxon>
        <taxon>Myxosporea</taxon>
        <taxon>Bivalvulida</taxon>
        <taxon>Platysporina</taxon>
        <taxon>Myxobolidae</taxon>
        <taxon>Thelohanellus</taxon>
    </lineage>
</organism>
<name>A0A0C2MNP9_THEKT</name>
<proteinExistence type="predicted"/>
<dbReference type="EMBL" id="JWZT01004756">
    <property type="protein sequence ID" value="KII63261.1"/>
    <property type="molecule type" value="Genomic_DNA"/>
</dbReference>
<accession>A0A0C2MNP9</accession>
<comment type="caution">
    <text evidence="1">The sequence shown here is derived from an EMBL/GenBank/DDBJ whole genome shotgun (WGS) entry which is preliminary data.</text>
</comment>
<evidence type="ECO:0000313" key="1">
    <source>
        <dbReference type="EMBL" id="KII63261.1"/>
    </source>
</evidence>
<reference evidence="1 2" key="1">
    <citation type="journal article" date="2014" name="Genome Biol. Evol.">
        <title>The genome of the myxosporean Thelohanellus kitauei shows adaptations to nutrient acquisition within its fish host.</title>
        <authorList>
            <person name="Yang Y."/>
            <person name="Xiong J."/>
            <person name="Zhou Z."/>
            <person name="Huo F."/>
            <person name="Miao W."/>
            <person name="Ran C."/>
            <person name="Liu Y."/>
            <person name="Zhang J."/>
            <person name="Feng J."/>
            <person name="Wang M."/>
            <person name="Wang M."/>
            <person name="Wang L."/>
            <person name="Yao B."/>
        </authorList>
    </citation>
    <scope>NUCLEOTIDE SEQUENCE [LARGE SCALE GENOMIC DNA]</scope>
    <source>
        <strain evidence="1">Wuqing</strain>
    </source>
</reference>
<evidence type="ECO:0000313" key="2">
    <source>
        <dbReference type="Proteomes" id="UP000031668"/>
    </source>
</evidence>
<dbReference type="Proteomes" id="UP000031668">
    <property type="component" value="Unassembled WGS sequence"/>
</dbReference>
<keyword evidence="2" id="KW-1185">Reference proteome</keyword>
<gene>
    <name evidence="1" type="ORF">RF11_03966</name>
</gene>
<sequence length="105" mass="12590">MLKNPYIITIVTFLNPKPGVLRYTIYFQIHEYKDLPKTKNPMPSVTTLKQNYSFVPHELRCYQLPQRLFLSLNNERRFKHIEKESSIQEKGILQLVDHNSNRRVM</sequence>
<protein>
    <submittedName>
        <fullName evidence="1">Uncharacterized protein</fullName>
    </submittedName>
</protein>